<dbReference type="EMBL" id="UZAM01008770">
    <property type="protein sequence ID" value="VDP06343.1"/>
    <property type="molecule type" value="Genomic_DNA"/>
</dbReference>
<reference evidence="3" key="1">
    <citation type="submission" date="2016-06" db="UniProtKB">
        <authorList>
            <consortium name="WormBaseParasite"/>
        </authorList>
    </citation>
    <scope>IDENTIFICATION</scope>
</reference>
<protein>
    <submittedName>
        <fullName evidence="3">Transposase</fullName>
    </submittedName>
</protein>
<organism evidence="3">
    <name type="scientific">Soboliphyme baturini</name>
    <dbReference type="NCBI Taxonomy" id="241478"/>
    <lineage>
        <taxon>Eukaryota</taxon>
        <taxon>Metazoa</taxon>
        <taxon>Ecdysozoa</taxon>
        <taxon>Nematoda</taxon>
        <taxon>Enoplea</taxon>
        <taxon>Dorylaimia</taxon>
        <taxon>Dioctophymatida</taxon>
        <taxon>Dioctophymatoidea</taxon>
        <taxon>Soboliphymatidae</taxon>
        <taxon>Soboliphyme</taxon>
    </lineage>
</organism>
<dbReference type="AlphaFoldDB" id="A0A183IND0"/>
<gene>
    <name evidence="1" type="ORF">SBAD_LOCUS5126</name>
</gene>
<accession>A0A183IND0</accession>
<dbReference type="Proteomes" id="UP000270296">
    <property type="component" value="Unassembled WGS sequence"/>
</dbReference>
<evidence type="ECO:0000313" key="1">
    <source>
        <dbReference type="EMBL" id="VDP06343.1"/>
    </source>
</evidence>
<reference evidence="1 2" key="2">
    <citation type="submission" date="2018-11" db="EMBL/GenBank/DDBJ databases">
        <authorList>
            <consortium name="Pathogen Informatics"/>
        </authorList>
    </citation>
    <scope>NUCLEOTIDE SEQUENCE [LARGE SCALE GENOMIC DNA]</scope>
</reference>
<sequence length="161" mass="18448">MVTFQANSRGNLSMDSNAAADRLVSRVVERLQPMCLGACLPTIYELRGGDQSGNGKKRPLRRSLVWFVKWCAPHDTSVQWPGRYRQRLFVAEDERPSRRLTDQAIMVDGRNFERTGRNRVYTIERARFAPWSLLALKWCRETTSTTTTTINDRAARRGAAE</sequence>
<name>A0A183IND0_9BILA</name>
<evidence type="ECO:0000313" key="2">
    <source>
        <dbReference type="Proteomes" id="UP000270296"/>
    </source>
</evidence>
<evidence type="ECO:0000313" key="3">
    <source>
        <dbReference type="WBParaSite" id="SBAD_0000533601-mRNA-1"/>
    </source>
</evidence>
<proteinExistence type="predicted"/>
<keyword evidence="2" id="KW-1185">Reference proteome</keyword>
<dbReference type="WBParaSite" id="SBAD_0000533601-mRNA-1">
    <property type="protein sequence ID" value="SBAD_0000533601-mRNA-1"/>
    <property type="gene ID" value="SBAD_0000533601"/>
</dbReference>